<evidence type="ECO:0000313" key="2">
    <source>
        <dbReference type="Proteomes" id="UP001212327"/>
    </source>
</evidence>
<organism evidence="1 2">
    <name type="scientific">Lacticaseibacillus paracasei</name>
    <name type="common">Lactobacillus paracasei</name>
    <dbReference type="NCBI Taxonomy" id="1597"/>
    <lineage>
        <taxon>Bacteria</taxon>
        <taxon>Bacillati</taxon>
        <taxon>Bacillota</taxon>
        <taxon>Bacilli</taxon>
        <taxon>Lactobacillales</taxon>
        <taxon>Lactobacillaceae</taxon>
        <taxon>Lacticaseibacillus</taxon>
    </lineage>
</organism>
<evidence type="ECO:0000313" key="1">
    <source>
        <dbReference type="EMBL" id="MDB1564161.1"/>
    </source>
</evidence>
<dbReference type="Pfam" id="PF10978">
    <property type="entry name" value="DUF2785"/>
    <property type="match status" value="1"/>
</dbReference>
<accession>A0AAW6A3W9</accession>
<dbReference type="EMBL" id="JAQLSF010000001">
    <property type="protein sequence ID" value="MDB1564161.1"/>
    <property type="molecule type" value="Genomic_DNA"/>
</dbReference>
<reference evidence="1 2" key="1">
    <citation type="submission" date="2023-01" db="EMBL/GenBank/DDBJ databases">
        <title>Complete genome sequence of Lacticaseibacillus paracasei SRCM217440 isolated from Makgeolli.</title>
        <authorList>
            <person name="Yang H.-G."/>
            <person name="Jeong S.-J."/>
            <person name="Ha G.-S."/>
            <person name="Yang H.-J."/>
            <person name="Jeong D.-Y."/>
        </authorList>
    </citation>
    <scope>NUCLEOTIDE SEQUENCE [LARGE SCALE GENOMIC DNA]</scope>
    <source>
        <strain evidence="1 2">SRCM217440</strain>
    </source>
</reference>
<protein>
    <submittedName>
        <fullName evidence="1">DUF2785 domain-containing protein</fullName>
    </submittedName>
</protein>
<dbReference type="RefSeq" id="WP_253006452.1">
    <property type="nucleotide sequence ID" value="NZ_AFYQ01000090.1"/>
</dbReference>
<proteinExistence type="predicted"/>
<dbReference type="AlphaFoldDB" id="A0AAW6A3W9"/>
<dbReference type="Proteomes" id="UP001212327">
    <property type="component" value="Unassembled WGS sequence"/>
</dbReference>
<gene>
    <name evidence="1" type="ORF">PGA78_05170</name>
</gene>
<name>A0AAW6A3W9_LACPA</name>
<comment type="caution">
    <text evidence="1">The sequence shown here is derived from an EMBL/GenBank/DDBJ whole genome shotgun (WGS) entry which is preliminary data.</text>
</comment>
<sequence length="61" mass="7202">MILLETDSSKPFLTDNQTQTWIDWTLKYLQVETDWRGYVPVKRLGAWHSLPTAVMQPLILR</sequence>
<dbReference type="InterPro" id="IPR021247">
    <property type="entry name" value="DUF2785"/>
</dbReference>